<reference evidence="7 8" key="1">
    <citation type="submission" date="2016-08" db="EMBL/GenBank/DDBJ databases">
        <authorList>
            <consortium name="Lentinula edodes genome sequencing consortium"/>
            <person name="Sakamoto Y."/>
            <person name="Nakade K."/>
            <person name="Sato S."/>
            <person name="Yoshida Y."/>
            <person name="Miyazaki K."/>
            <person name="Natsume S."/>
            <person name="Konno N."/>
        </authorList>
    </citation>
    <scope>NUCLEOTIDE SEQUENCE [LARGE SCALE GENOMIC DNA]</scope>
    <source>
        <strain evidence="7 8">NBRC 111202</strain>
    </source>
</reference>
<dbReference type="InterPro" id="IPR013216">
    <property type="entry name" value="Methyltransf_11"/>
</dbReference>
<dbReference type="PANTHER" id="PTHR11847">
    <property type="entry name" value="RIBOSOMAL PROTEIN L15"/>
    <property type="match status" value="1"/>
</dbReference>
<dbReference type="SMART" id="SM01384">
    <property type="entry name" value="Ribosomal_L15e"/>
    <property type="match status" value="1"/>
</dbReference>
<dbReference type="Proteomes" id="UP000188533">
    <property type="component" value="Unassembled WGS sequence"/>
</dbReference>
<evidence type="ECO:0000256" key="3">
    <source>
        <dbReference type="ARBA" id="ARBA00023274"/>
    </source>
</evidence>
<evidence type="ECO:0000313" key="8">
    <source>
        <dbReference type="Proteomes" id="UP000188533"/>
    </source>
</evidence>
<evidence type="ECO:0000256" key="1">
    <source>
        <dbReference type="ARBA" id="ARBA00006857"/>
    </source>
</evidence>
<dbReference type="GO" id="GO:0032259">
    <property type="term" value="P:methylation"/>
    <property type="evidence" value="ECO:0007669"/>
    <property type="project" value="UniProtKB-KW"/>
</dbReference>
<dbReference type="NCBIfam" id="NF003269">
    <property type="entry name" value="PRK04243.1"/>
    <property type="match status" value="1"/>
</dbReference>
<protein>
    <recommendedName>
        <fullName evidence="4">Ribosomal protein L15</fullName>
    </recommendedName>
</protein>
<dbReference type="CDD" id="cd02440">
    <property type="entry name" value="AdoMet_MTases"/>
    <property type="match status" value="1"/>
</dbReference>
<accession>A0A1Q3ES03</accession>
<dbReference type="Pfam" id="PF00827">
    <property type="entry name" value="Ribosomal_L15e"/>
    <property type="match status" value="1"/>
</dbReference>
<organism evidence="7 8">
    <name type="scientific">Lentinula edodes</name>
    <name type="common">Shiitake mushroom</name>
    <name type="synonym">Lentinus edodes</name>
    <dbReference type="NCBI Taxonomy" id="5353"/>
    <lineage>
        <taxon>Eukaryota</taxon>
        <taxon>Fungi</taxon>
        <taxon>Dikarya</taxon>
        <taxon>Basidiomycota</taxon>
        <taxon>Agaricomycotina</taxon>
        <taxon>Agaricomycetes</taxon>
        <taxon>Agaricomycetidae</taxon>
        <taxon>Agaricales</taxon>
        <taxon>Marasmiineae</taxon>
        <taxon>Omphalotaceae</taxon>
        <taxon>Lentinula</taxon>
    </lineage>
</organism>
<dbReference type="InterPro" id="IPR024794">
    <property type="entry name" value="Rbsml_eL15_core_dom_sf"/>
</dbReference>
<dbReference type="STRING" id="5353.A0A1Q3ES03"/>
<evidence type="ECO:0000259" key="6">
    <source>
        <dbReference type="Pfam" id="PF08241"/>
    </source>
</evidence>
<dbReference type="GO" id="GO:0002181">
    <property type="term" value="P:cytoplasmic translation"/>
    <property type="evidence" value="ECO:0007669"/>
    <property type="project" value="TreeGrafter"/>
</dbReference>
<dbReference type="Gene3D" id="3.40.1120.10">
    <property type="entry name" value="Ribosomal protein l15e"/>
    <property type="match status" value="1"/>
</dbReference>
<dbReference type="SUPFAM" id="SSF54189">
    <property type="entry name" value="Ribosomal proteins S24e, L23 and L15e"/>
    <property type="match status" value="1"/>
</dbReference>
<reference evidence="7 8" key="2">
    <citation type="submission" date="2017-02" db="EMBL/GenBank/DDBJ databases">
        <title>A genome survey and senescence transcriptome analysis in Lentinula edodes.</title>
        <authorList>
            <person name="Sakamoto Y."/>
            <person name="Nakade K."/>
            <person name="Sato S."/>
            <person name="Yoshida Y."/>
            <person name="Miyazaki K."/>
            <person name="Natsume S."/>
            <person name="Konno N."/>
        </authorList>
    </citation>
    <scope>NUCLEOTIDE SEQUENCE [LARGE SCALE GENOMIC DNA]</scope>
    <source>
        <strain evidence="7 8">NBRC 111202</strain>
    </source>
</reference>
<feature type="domain" description="Methyltransferase type 11" evidence="6">
    <location>
        <begin position="417"/>
        <end position="513"/>
    </location>
</feature>
<keyword evidence="7" id="KW-0489">Methyltransferase</keyword>
<dbReference type="EMBL" id="BDGU01001498">
    <property type="protein sequence ID" value="GAW09976.1"/>
    <property type="molecule type" value="Genomic_DNA"/>
</dbReference>
<dbReference type="Gene3D" id="3.40.50.150">
    <property type="entry name" value="Vaccinia Virus protein VP39"/>
    <property type="match status" value="1"/>
</dbReference>
<comment type="caution">
    <text evidence="7">The sequence shown here is derived from an EMBL/GenBank/DDBJ whole genome shotgun (WGS) entry which is preliminary data.</text>
</comment>
<comment type="similarity">
    <text evidence="1 4">Belongs to the eukaryotic ribosomal protein eL15 family.</text>
</comment>
<keyword evidence="3 4" id="KW-0687">Ribonucleoprotein</keyword>
<dbReference type="FunFam" id="3.40.1120.10:FF:000001">
    <property type="entry name" value="Ribosomal protein L15"/>
    <property type="match status" value="1"/>
</dbReference>
<keyword evidence="7" id="KW-0808">Transferase</keyword>
<dbReference type="PROSITE" id="PS01194">
    <property type="entry name" value="RIBOSOMAL_L15E"/>
    <property type="match status" value="1"/>
</dbReference>
<dbReference type="SUPFAM" id="SSF53335">
    <property type="entry name" value="S-adenosyl-L-methionine-dependent methyltransferases"/>
    <property type="match status" value="1"/>
</dbReference>
<dbReference type="InterPro" id="IPR000439">
    <property type="entry name" value="Ribosomal_eL15"/>
</dbReference>
<dbReference type="GO" id="GO:0008757">
    <property type="term" value="F:S-adenosylmethionine-dependent methyltransferase activity"/>
    <property type="evidence" value="ECO:0007669"/>
    <property type="project" value="InterPro"/>
</dbReference>
<evidence type="ECO:0000313" key="7">
    <source>
        <dbReference type="EMBL" id="GAW09976.1"/>
    </source>
</evidence>
<dbReference type="InterPro" id="IPR012678">
    <property type="entry name" value="Ribosomal_uL23/eL15/eS24_sf"/>
</dbReference>
<proteinExistence type="inferred from homology"/>
<keyword evidence="8" id="KW-1185">Reference proteome</keyword>
<evidence type="ECO:0000256" key="4">
    <source>
        <dbReference type="RuleBase" id="RU000663"/>
    </source>
</evidence>
<dbReference type="InterPro" id="IPR020925">
    <property type="entry name" value="Ribosomal_eL15_CS"/>
</dbReference>
<name>A0A1Q3ES03_LENED</name>
<dbReference type="GO" id="GO:0003723">
    <property type="term" value="F:RNA binding"/>
    <property type="evidence" value="ECO:0007669"/>
    <property type="project" value="TreeGrafter"/>
</dbReference>
<dbReference type="PANTHER" id="PTHR11847:SF4">
    <property type="entry name" value="LARGE RIBOSOMAL SUBUNIT PROTEIN EL15"/>
    <property type="match status" value="1"/>
</dbReference>
<dbReference type="InterPro" id="IPR029063">
    <property type="entry name" value="SAM-dependent_MTases_sf"/>
</dbReference>
<dbReference type="GO" id="GO:0003735">
    <property type="term" value="F:structural constituent of ribosome"/>
    <property type="evidence" value="ECO:0007669"/>
    <property type="project" value="InterPro"/>
</dbReference>
<feature type="compositionally biased region" description="Basic and acidic residues" evidence="5">
    <location>
        <begin position="271"/>
        <end position="286"/>
    </location>
</feature>
<sequence>MTVGQLYSMWRKKSIRKMGGYKYVTELYKKKQSDVLRFLFRVRCWEYRQLNVIHRASRPSRPDKARRLGYKAKQGYVVYRIRVRRGNRKKPVPKGATYGKPVRQGVNHLKYQRGLRSTAEERVGRRCGNLRVLNSYWINQDGVYKYYEVILVDPNHKAIRRDARINWIVNPVHKRREARGLTAIGKKNRGLGKGHRYNHTPARSTWKKHNTLSLRRYRHCVYFLPSCRLCPFPKRRGFVNMSTRSSPVAIQTAVPVPTPSKASATAPSRGSSDRTDSSDSIAETKQKTVKVKGTSSVDVDRSASTGRLKTMRNSYRVLKNLTPKQMDDFMNSYVIYGLDWENEAQMITTLGPDYPTAVHDCLVSYYSVLNHLCALGEVEKMYIPPVMNTHAGILDNQLLYEEFVAREIELKSGDHVLDLGCGRGRVAAHMSKYTGAHVTGLNLDADQLASARTFAAKRKLPLEFIQQDFNVLPLKLETESFDAFYQIQALSLCKDLPATFREIYRVLKPGAKLSLLDWVSLPAYDPGNSEHAELMRRIKPLIGAVGTPTAEKFHAALEEAGFHVLKSDNASIDGLQAPLIERADGYFRRLQSLVLALVKLRVLPPHFKTLMLRLTQDGQAFIQADRMRLITTMVINPGCVMTI</sequence>
<gene>
    <name evidence="7" type="ORF">LENED_012198</name>
</gene>
<feature type="region of interest" description="Disordered" evidence="5">
    <location>
        <begin position="250"/>
        <end position="297"/>
    </location>
</feature>
<evidence type="ECO:0000256" key="5">
    <source>
        <dbReference type="SAM" id="MobiDB-lite"/>
    </source>
</evidence>
<dbReference type="Pfam" id="PF08241">
    <property type="entry name" value="Methyltransf_11"/>
    <property type="match status" value="1"/>
</dbReference>
<dbReference type="GO" id="GO:0022625">
    <property type="term" value="C:cytosolic large ribosomal subunit"/>
    <property type="evidence" value="ECO:0007669"/>
    <property type="project" value="TreeGrafter"/>
</dbReference>
<evidence type="ECO:0000256" key="2">
    <source>
        <dbReference type="ARBA" id="ARBA00022980"/>
    </source>
</evidence>
<dbReference type="AlphaFoldDB" id="A0A1Q3ES03"/>
<keyword evidence="2 4" id="KW-0689">Ribosomal protein</keyword>